<proteinExistence type="predicted"/>
<evidence type="ECO:0000259" key="8">
    <source>
        <dbReference type="Pfam" id="PF04983"/>
    </source>
</evidence>
<dbReference type="InterPro" id="IPR045867">
    <property type="entry name" value="DNA-dir_RpoC_beta_prime"/>
</dbReference>
<dbReference type="GO" id="GO:0003677">
    <property type="term" value="F:DNA binding"/>
    <property type="evidence" value="ECO:0007669"/>
    <property type="project" value="InterPro"/>
</dbReference>
<feature type="domain" description="RNA polymerase Rpb1" evidence="8">
    <location>
        <begin position="9"/>
        <end position="61"/>
    </location>
</feature>
<dbReference type="EMBL" id="KY433579">
    <property type="protein sequence ID" value="AQZ24976.1"/>
    <property type="molecule type" value="Genomic_DNA"/>
</dbReference>
<reference evidence="11" key="1">
    <citation type="journal article" date="2017" name="Mar. Biotechnol.">
        <title>Plastid Genome of Dictyopteris divaricata (Dictyotales, Phaeophyceae): Understanding the Evolution of Plastid Genomes in Brown Algae.</title>
        <authorList>
            <person name="Liu F."/>
            <person name="Jin Z."/>
            <person name="Wang Y."/>
            <person name="Bi Y."/>
            <person name="Melton J.T.III."/>
        </authorList>
    </citation>
    <scope>NUCLEOTIDE SEQUENCE</scope>
</reference>
<evidence type="ECO:0000256" key="1">
    <source>
        <dbReference type="ARBA" id="ARBA00012418"/>
    </source>
</evidence>
<dbReference type="GO" id="GO:0046872">
    <property type="term" value="F:metal ion binding"/>
    <property type="evidence" value="ECO:0007669"/>
    <property type="project" value="UniProtKB-KW"/>
</dbReference>
<dbReference type="GeneID" id="35656009"/>
<dbReference type="GO" id="GO:0006351">
    <property type="term" value="P:DNA-templated transcription"/>
    <property type="evidence" value="ECO:0007669"/>
    <property type="project" value="InterPro"/>
</dbReference>
<dbReference type="Gene3D" id="1.10.132.30">
    <property type="match status" value="1"/>
</dbReference>
<dbReference type="GO" id="GO:0000428">
    <property type="term" value="C:DNA-directed RNA polymerase complex"/>
    <property type="evidence" value="ECO:0007669"/>
    <property type="project" value="UniProtKB-KW"/>
</dbReference>
<dbReference type="Gene3D" id="1.10.274.100">
    <property type="entry name" value="RNA polymerase Rpb1, domain 3"/>
    <property type="match status" value="1"/>
</dbReference>
<dbReference type="Gene3D" id="1.10.150.390">
    <property type="match status" value="1"/>
</dbReference>
<evidence type="ECO:0000313" key="11">
    <source>
        <dbReference type="EMBL" id="AQZ24976.1"/>
    </source>
</evidence>
<name>A0A2I4Q2M6_9PHAE</name>
<feature type="domain" description="RNA polymerase Rpb1" evidence="9">
    <location>
        <begin position="171"/>
        <end position="508"/>
    </location>
</feature>
<protein>
    <recommendedName>
        <fullName evidence="1">DNA-directed RNA polymerase</fullName>
        <ecNumber evidence="1">2.7.7.6</ecNumber>
    </recommendedName>
</protein>
<dbReference type="InterPro" id="IPR042102">
    <property type="entry name" value="RNA_pol_Rpb1_3_sf"/>
</dbReference>
<evidence type="ECO:0000256" key="5">
    <source>
        <dbReference type="ARBA" id="ARBA00022723"/>
    </source>
</evidence>
<evidence type="ECO:0000256" key="4">
    <source>
        <dbReference type="ARBA" id="ARBA00022695"/>
    </source>
</evidence>
<keyword evidence="11" id="KW-0150">Chloroplast</keyword>
<gene>
    <name evidence="11" type="primary">rpoC2</name>
</gene>
<accession>A0A2I4Q2M6</accession>
<evidence type="ECO:0000259" key="10">
    <source>
        <dbReference type="Pfam" id="PF05000"/>
    </source>
</evidence>
<dbReference type="PANTHER" id="PTHR19376">
    <property type="entry name" value="DNA-DIRECTED RNA POLYMERASE"/>
    <property type="match status" value="1"/>
</dbReference>
<dbReference type="RefSeq" id="YP_009455760.1">
    <property type="nucleotide sequence ID" value="NC_036804.1"/>
</dbReference>
<sequence>MVQESKIFFNKTINKKELKRILSWAFESFGQRKAAYFIDQLKGLGFEYATNSGISISLEDLRVPPIKKALMQTASQSISLTQAQAKNGEITEVERFQKIIYIWNLTSETLKERLIEFFKKKDPLNSVYIMAFSGARGNIGQVRQLVGMRGLMSDPNGQIIDNAISANFREGLSITDYIISSYGARKGIVDTAIKTADSGYLTRRLVEITQGIIVSELDCKTLRGVVLETKKIIKSNNLLSINEKAIGRILSHQVIKPKTKELIAGINQEITLDLIKIFLDLKIEEIIVRSPLTCECRRAVCQKCYGLNMASGELVELGETIGLIAAQSIGEPGTQLTMRTFHTGGVFTSELARQARANCTGYVRFVPTSSLKPFRTSYGQDAFLSERESYLRILNYSNRIIEVKIDARTIILAKNHSCIKVDDVLFEASPNLNDKKLAQKEIKYISAQESGEIILENKGFPQMLITENFRKRSKNNYIFWVLSGQVFSIPFGSKIKARKFERVIKGQSIAQSKVLTTISGFVHFSLNKKSDGITSIKIQNRFRNLSKFKLFIEKNLSGIEKCKAYLSNQYDISINPEIYANNNFTIGFLNNKKYKTKTGGKFYSFDFPTQEKQEHLIRRRKYRGSTIFYVPQSTVQTICKKKYFNFKNGSYKKKNSEIFPYYITNFSGFISFEGEKTIKTITLKPGRRYFSEDKKINFDKLIERVYFPGELFLECYDIKFLSYLEIDEQIDGIYFYFIPITRYEVTQEKKFKYQFFSNCIFKVEENNFLFKSGENFTTDSPIQFVSYPIVFDYPLNILNTEIIVEIVGPHHKYSCGEVFIGTSQTLLLENLIPKEIKKKGVIVDLLIEDKQFIEAYTTVANLNLLMPWTDYIYSIKTKRNIKNARLLFTTKSDYKSLFFEDFNHCYKKKSLSKVNRVFNNNLLLKESGLFRKISGNYFLFQLAYPYLFSKGAIIRKLPGDFVQKQESLGQLVYERLKTGDIIQGLPKVDEILEVRKPKLEALLATTQGIITNIQLNPQRVFITIKPFLEKNDYDISRSDRLLVKKFQYICVGQPLTEGRINPHTLLQVYFRYFFSLGTLPLYESAYRSIKKLQTLILRSVQTIYLSQGVVIADKHVELIVKEITKKVYVEYPGETNFLPGDIINFDQVNYINKCLHKRDKVLYRPILLGITKSSLKMEGFLAAASFQETTRVLTHAAIEGKIDWLQGLKENAITGRLIPAGTGFYTNQDITYNKVLLPNENKVQSLKNNLNLKEIKLKKIINFKYNRIKN</sequence>
<evidence type="ECO:0000256" key="2">
    <source>
        <dbReference type="ARBA" id="ARBA00022478"/>
    </source>
</evidence>
<evidence type="ECO:0000256" key="6">
    <source>
        <dbReference type="ARBA" id="ARBA00022833"/>
    </source>
</evidence>
<feature type="domain" description="RNA polymerase Rpb1" evidence="10">
    <location>
        <begin position="90"/>
        <end position="168"/>
    </location>
</feature>
<dbReference type="Pfam" id="PF04983">
    <property type="entry name" value="RNA_pol_Rpb1_3"/>
    <property type="match status" value="1"/>
</dbReference>
<dbReference type="InterPro" id="IPR012756">
    <property type="entry name" value="DNA-dir_RpoC2_beta_pp"/>
</dbReference>
<evidence type="ECO:0000256" key="7">
    <source>
        <dbReference type="ARBA" id="ARBA00023163"/>
    </source>
</evidence>
<dbReference type="InterPro" id="IPR038120">
    <property type="entry name" value="Rpb1_funnel_sf"/>
</dbReference>
<evidence type="ECO:0000256" key="3">
    <source>
        <dbReference type="ARBA" id="ARBA00022679"/>
    </source>
</evidence>
<dbReference type="InterPro" id="IPR007081">
    <property type="entry name" value="RNA_pol_Rpb1_5"/>
</dbReference>
<dbReference type="AlphaFoldDB" id="A0A2I4Q2M6"/>
<dbReference type="GO" id="GO:0003899">
    <property type="term" value="F:DNA-directed RNA polymerase activity"/>
    <property type="evidence" value="ECO:0007669"/>
    <property type="project" value="UniProtKB-EC"/>
</dbReference>
<dbReference type="Pfam" id="PF05000">
    <property type="entry name" value="RNA_pol_Rpb1_4"/>
    <property type="match status" value="1"/>
</dbReference>
<keyword evidence="7" id="KW-0804">Transcription</keyword>
<dbReference type="EC" id="2.7.7.6" evidence="1"/>
<evidence type="ECO:0000259" key="9">
    <source>
        <dbReference type="Pfam" id="PF04998"/>
    </source>
</evidence>
<keyword evidence="5" id="KW-0479">Metal-binding</keyword>
<keyword evidence="2 11" id="KW-0240">DNA-directed RNA polymerase</keyword>
<dbReference type="Pfam" id="PF04998">
    <property type="entry name" value="RNA_pol_Rpb1_5"/>
    <property type="match status" value="1"/>
</dbReference>
<dbReference type="InterPro" id="IPR007083">
    <property type="entry name" value="RNA_pol_Rpb1_4"/>
</dbReference>
<dbReference type="CDD" id="cd02655">
    <property type="entry name" value="RNAP_beta'_C"/>
    <property type="match status" value="1"/>
</dbReference>
<geneLocation type="chloroplast" evidence="11"/>
<dbReference type="Gene3D" id="2.40.50.100">
    <property type="match status" value="1"/>
</dbReference>
<dbReference type="SUPFAM" id="SSF64484">
    <property type="entry name" value="beta and beta-prime subunits of DNA dependent RNA-polymerase"/>
    <property type="match status" value="1"/>
</dbReference>
<keyword evidence="6" id="KW-0862">Zinc</keyword>
<dbReference type="PANTHER" id="PTHR19376:SF68">
    <property type="entry name" value="DNA-DIRECTED RNA POLYMERASE SUBUNIT BETA"/>
    <property type="match status" value="1"/>
</dbReference>
<keyword evidence="3" id="KW-0808">Transferase</keyword>
<keyword evidence="11" id="KW-0934">Plastid</keyword>
<keyword evidence="4" id="KW-0548">Nucleotidyltransferase</keyword>
<dbReference type="NCBIfam" id="TIGR02388">
    <property type="entry name" value="rpoC2_cyan"/>
    <property type="match status" value="1"/>
</dbReference>
<dbReference type="InterPro" id="IPR007066">
    <property type="entry name" value="RNA_pol_Rpb1_3"/>
</dbReference>
<organism evidence="11">
    <name type="scientific">Dictyopteris divaricata</name>
    <dbReference type="NCBI Taxonomy" id="156996"/>
    <lineage>
        <taxon>Eukaryota</taxon>
        <taxon>Sar</taxon>
        <taxon>Stramenopiles</taxon>
        <taxon>Ochrophyta</taxon>
        <taxon>PX clade</taxon>
        <taxon>Phaeophyceae</taxon>
        <taxon>Dictyotales</taxon>
        <taxon>Dictyotaceae</taxon>
        <taxon>Dictyopteris</taxon>
    </lineage>
</organism>
<dbReference type="Gene3D" id="1.10.1790.20">
    <property type="match status" value="1"/>
</dbReference>